<dbReference type="AlphaFoldDB" id="A0A0G0D789"/>
<evidence type="ECO:0000313" key="8">
    <source>
        <dbReference type="EMBL" id="KKP89133.1"/>
    </source>
</evidence>
<dbReference type="GO" id="GO:0004519">
    <property type="term" value="F:endonuclease activity"/>
    <property type="evidence" value="ECO:0007669"/>
    <property type="project" value="UniProtKB-KW"/>
</dbReference>
<evidence type="ECO:0000256" key="2">
    <source>
        <dbReference type="ARBA" id="ARBA00010875"/>
    </source>
</evidence>
<dbReference type="InterPro" id="IPR023091">
    <property type="entry name" value="MetalPrtase_cat_dom_sf_prd"/>
</dbReference>
<dbReference type="EMBL" id="LBRB01000002">
    <property type="protein sequence ID" value="KKP89133.1"/>
    <property type="molecule type" value="Genomic_DNA"/>
</dbReference>
<evidence type="ECO:0000313" key="9">
    <source>
        <dbReference type="Proteomes" id="UP000034316"/>
    </source>
</evidence>
<dbReference type="GO" id="GO:0006364">
    <property type="term" value="P:rRNA processing"/>
    <property type="evidence" value="ECO:0007669"/>
    <property type="project" value="InterPro"/>
</dbReference>
<keyword evidence="3" id="KW-0540">Nuclease</keyword>
<dbReference type="GO" id="GO:0004222">
    <property type="term" value="F:metalloendopeptidase activity"/>
    <property type="evidence" value="ECO:0007669"/>
    <property type="project" value="InterPro"/>
</dbReference>
<dbReference type="Proteomes" id="UP000034316">
    <property type="component" value="Unassembled WGS sequence"/>
</dbReference>
<dbReference type="STRING" id="1618333.UR93_C0002G0035"/>
<comment type="similarity">
    <text evidence="2">Belongs to the endoribonuclease YbeY family.</text>
</comment>
<organism evidence="8 9">
    <name type="scientific">Berkelbacteria bacterium GW2011_GWA2_35_9</name>
    <dbReference type="NCBI Taxonomy" id="1618333"/>
    <lineage>
        <taxon>Bacteria</taxon>
        <taxon>Candidatus Berkelbacteria</taxon>
    </lineage>
</organism>
<accession>A0A0G0D789</accession>
<dbReference type="NCBIfam" id="TIGR00043">
    <property type="entry name" value="rRNA maturation RNase YbeY"/>
    <property type="match status" value="1"/>
</dbReference>
<name>A0A0G0D789_9BACT</name>
<gene>
    <name evidence="8" type="ORF">UR93_C0002G0035</name>
</gene>
<reference evidence="8 9" key="1">
    <citation type="journal article" date="2015" name="Nature">
        <title>rRNA introns, odd ribosomes, and small enigmatic genomes across a large radiation of phyla.</title>
        <authorList>
            <person name="Brown C.T."/>
            <person name="Hug L.A."/>
            <person name="Thomas B.C."/>
            <person name="Sharon I."/>
            <person name="Castelle C.J."/>
            <person name="Singh A."/>
            <person name="Wilkins M.J."/>
            <person name="Williams K.H."/>
            <person name="Banfield J.F."/>
        </authorList>
    </citation>
    <scope>NUCLEOTIDE SEQUENCE [LARGE SCALE GENOMIC DNA]</scope>
</reference>
<dbReference type="PANTHER" id="PTHR46986">
    <property type="entry name" value="ENDORIBONUCLEASE YBEY, CHLOROPLASTIC"/>
    <property type="match status" value="1"/>
</dbReference>
<evidence type="ECO:0000256" key="6">
    <source>
        <dbReference type="ARBA" id="ARBA00022801"/>
    </source>
</evidence>
<protein>
    <submittedName>
        <fullName evidence="8">Putative rRNA maturation factor</fullName>
    </submittedName>
</protein>
<keyword evidence="5" id="KW-0255">Endonuclease</keyword>
<keyword evidence="7" id="KW-0862">Zinc</keyword>
<evidence type="ECO:0000256" key="4">
    <source>
        <dbReference type="ARBA" id="ARBA00022723"/>
    </source>
</evidence>
<evidence type="ECO:0000256" key="5">
    <source>
        <dbReference type="ARBA" id="ARBA00022759"/>
    </source>
</evidence>
<evidence type="ECO:0000256" key="3">
    <source>
        <dbReference type="ARBA" id="ARBA00022722"/>
    </source>
</evidence>
<dbReference type="SUPFAM" id="SSF55486">
    <property type="entry name" value="Metalloproteases ('zincins'), catalytic domain"/>
    <property type="match status" value="1"/>
</dbReference>
<proteinExistence type="inferred from homology"/>
<dbReference type="GO" id="GO:0046872">
    <property type="term" value="F:metal ion binding"/>
    <property type="evidence" value="ECO:0007669"/>
    <property type="project" value="UniProtKB-KW"/>
</dbReference>
<evidence type="ECO:0000256" key="1">
    <source>
        <dbReference type="ARBA" id="ARBA00001947"/>
    </source>
</evidence>
<dbReference type="Gene3D" id="3.40.390.30">
    <property type="entry name" value="Metalloproteases ('zincins'), catalytic domain"/>
    <property type="match status" value="1"/>
</dbReference>
<keyword evidence="6" id="KW-0378">Hydrolase</keyword>
<dbReference type="Pfam" id="PF02130">
    <property type="entry name" value="YbeY"/>
    <property type="match status" value="1"/>
</dbReference>
<comment type="caution">
    <text evidence="8">The sequence shown here is derived from an EMBL/GenBank/DDBJ whole genome shotgun (WGS) entry which is preliminary data.</text>
</comment>
<dbReference type="PANTHER" id="PTHR46986:SF1">
    <property type="entry name" value="ENDORIBONUCLEASE YBEY, CHLOROPLASTIC"/>
    <property type="match status" value="1"/>
</dbReference>
<comment type="cofactor">
    <cofactor evidence="1">
        <name>Zn(2+)</name>
        <dbReference type="ChEBI" id="CHEBI:29105"/>
    </cofactor>
</comment>
<dbReference type="InterPro" id="IPR002036">
    <property type="entry name" value="YbeY"/>
</dbReference>
<evidence type="ECO:0000256" key="7">
    <source>
        <dbReference type="ARBA" id="ARBA00022833"/>
    </source>
</evidence>
<keyword evidence="4" id="KW-0479">Metal-binding</keyword>
<sequence>MIEIKNLSSVKLNEKKLFQFSEQIINKNYQVEVVFIDRNEIKKLNHEYRNLDQETDILTFTDEKKGSLHQIIICPEVAKTNSHLFNNNLEKEVELLIFHGWQHIIGNHHA</sequence>